<evidence type="ECO:0000256" key="1">
    <source>
        <dbReference type="SAM" id="MobiDB-lite"/>
    </source>
</evidence>
<accession>A0A135UGS6</accession>
<feature type="region of interest" description="Disordered" evidence="1">
    <location>
        <begin position="1"/>
        <end position="49"/>
    </location>
</feature>
<evidence type="ECO:0000313" key="2">
    <source>
        <dbReference type="EMBL" id="KXH59610.1"/>
    </source>
</evidence>
<gene>
    <name evidence="2" type="ORF">CSAL01_04366</name>
</gene>
<sequence>MSTPRGTPRGHGSGSHGRFGLSTAPGLGTGTETPMPRGPSGNLPFARHPPISCGRGLGVGLSSGIRTGHISHGNYGSTGRNEAELYSHVKRPGLAPAAFGHLADP</sequence>
<keyword evidence="3" id="KW-1185">Reference proteome</keyword>
<dbReference type="EMBL" id="JFFI01001484">
    <property type="protein sequence ID" value="KXH59610.1"/>
    <property type="molecule type" value="Genomic_DNA"/>
</dbReference>
<evidence type="ECO:0000313" key="3">
    <source>
        <dbReference type="Proteomes" id="UP000070121"/>
    </source>
</evidence>
<protein>
    <submittedName>
        <fullName evidence="2">Uncharacterized protein</fullName>
    </submittedName>
</protein>
<name>A0A135UGS6_9PEZI</name>
<dbReference type="Proteomes" id="UP000070121">
    <property type="component" value="Unassembled WGS sequence"/>
</dbReference>
<organism evidence="2 3">
    <name type="scientific">Colletotrichum salicis</name>
    <dbReference type="NCBI Taxonomy" id="1209931"/>
    <lineage>
        <taxon>Eukaryota</taxon>
        <taxon>Fungi</taxon>
        <taxon>Dikarya</taxon>
        <taxon>Ascomycota</taxon>
        <taxon>Pezizomycotina</taxon>
        <taxon>Sordariomycetes</taxon>
        <taxon>Hypocreomycetidae</taxon>
        <taxon>Glomerellales</taxon>
        <taxon>Glomerellaceae</taxon>
        <taxon>Colletotrichum</taxon>
        <taxon>Colletotrichum acutatum species complex</taxon>
    </lineage>
</organism>
<proteinExistence type="predicted"/>
<comment type="caution">
    <text evidence="2">The sequence shown here is derived from an EMBL/GenBank/DDBJ whole genome shotgun (WGS) entry which is preliminary data.</text>
</comment>
<dbReference type="STRING" id="1209931.A0A135UGS6"/>
<reference evidence="2 3" key="1">
    <citation type="submission" date="2014-02" db="EMBL/GenBank/DDBJ databases">
        <title>The genome sequence of Colletotrichum salicis CBS 607.94.</title>
        <authorList>
            <person name="Baroncelli R."/>
            <person name="Thon M.R."/>
        </authorList>
    </citation>
    <scope>NUCLEOTIDE SEQUENCE [LARGE SCALE GENOMIC DNA]</scope>
    <source>
        <strain evidence="2 3">CBS 607.94</strain>
    </source>
</reference>
<dbReference type="AlphaFoldDB" id="A0A135UGS6"/>